<sequence length="167" mass="19218">MTKFGAIYLSYSRDQFDIDEINNIASILVKEGYQFPVRYHQETPWIQLYVNEPEKVISYGKKIAQIFPNQKILGLAAYTVSDSVSFCYFQGKQVIRLLQSGFITERQWEKIEGKKQPWEDKILNKLTLEIGTKGMVSYNINQIGVLLNLPGFGIPQPGEPWTIQISH</sequence>
<accession>A3IXY1</accession>
<keyword evidence="2" id="KW-1185">Reference proteome</keyword>
<reference evidence="1 2" key="1">
    <citation type="submission" date="2007-03" db="EMBL/GenBank/DDBJ databases">
        <authorList>
            <person name="Stal L."/>
            <person name="Ferriera S."/>
            <person name="Johnson J."/>
            <person name="Kravitz S."/>
            <person name="Beeson K."/>
            <person name="Sutton G."/>
            <person name="Rogers Y.-H."/>
            <person name="Friedman R."/>
            <person name="Frazier M."/>
            <person name="Venter J.C."/>
        </authorList>
    </citation>
    <scope>NUCLEOTIDE SEQUENCE [LARGE SCALE GENOMIC DNA]</scope>
    <source>
        <strain evidence="1 2">CCY0110</strain>
    </source>
</reference>
<dbReference type="Proteomes" id="UP000003781">
    <property type="component" value="Unassembled WGS sequence"/>
</dbReference>
<protein>
    <submittedName>
        <fullName evidence="1">Uncharacterized protein</fullName>
    </submittedName>
</protein>
<dbReference type="RefSeq" id="WP_008278243.1">
    <property type="nucleotide sequence ID" value="NZ_AAXW01000072.1"/>
</dbReference>
<dbReference type="AlphaFoldDB" id="A3IXY1"/>
<evidence type="ECO:0000313" key="2">
    <source>
        <dbReference type="Proteomes" id="UP000003781"/>
    </source>
</evidence>
<dbReference type="eggNOG" id="ENOG50303KI">
    <property type="taxonomic scope" value="Bacteria"/>
</dbReference>
<dbReference type="EMBL" id="AAXW01000072">
    <property type="protein sequence ID" value="EAZ88650.1"/>
    <property type="molecule type" value="Genomic_DNA"/>
</dbReference>
<evidence type="ECO:0000313" key="1">
    <source>
        <dbReference type="EMBL" id="EAZ88650.1"/>
    </source>
</evidence>
<dbReference type="OrthoDB" id="427428at2"/>
<gene>
    <name evidence="1" type="ORF">CY0110_27203</name>
</gene>
<comment type="caution">
    <text evidence="1">The sequence shown here is derived from an EMBL/GenBank/DDBJ whole genome shotgun (WGS) entry which is preliminary data.</text>
</comment>
<proteinExistence type="predicted"/>
<name>A3IXY1_9CHRO</name>
<organism evidence="1 2">
    <name type="scientific">Crocosphaera chwakensis CCY0110</name>
    <dbReference type="NCBI Taxonomy" id="391612"/>
    <lineage>
        <taxon>Bacteria</taxon>
        <taxon>Bacillati</taxon>
        <taxon>Cyanobacteriota</taxon>
        <taxon>Cyanophyceae</taxon>
        <taxon>Oscillatoriophycideae</taxon>
        <taxon>Chroococcales</taxon>
        <taxon>Aphanothecaceae</taxon>
        <taxon>Crocosphaera</taxon>
        <taxon>Crocosphaera chwakensis</taxon>
    </lineage>
</organism>